<comment type="similarity">
    <text evidence="2 13">Belongs to the taffazin family.</text>
</comment>
<comment type="subcellular location">
    <subcellularLocation>
        <location evidence="1">Mitochondrion inner membrane</location>
        <topology evidence="1">Peripheral membrane protein</topology>
        <orientation evidence="1">Intermembrane side</orientation>
    </subcellularLocation>
    <subcellularLocation>
        <location evidence="10">Mitochondrion outer membrane</location>
        <topology evidence="10">Peripheral membrane protein</topology>
        <orientation evidence="10">Intermembrane side</orientation>
    </subcellularLocation>
</comment>
<evidence type="ECO:0000256" key="1">
    <source>
        <dbReference type="ARBA" id="ARBA00004137"/>
    </source>
</evidence>
<keyword evidence="3" id="KW-0808">Transferase</keyword>
<accession>A0A914CL22</accession>
<evidence type="ECO:0000256" key="2">
    <source>
        <dbReference type="ARBA" id="ARBA00010524"/>
    </source>
</evidence>
<dbReference type="WBParaSite" id="ACRNAN_scaffold1149.g28772.t1">
    <property type="protein sequence ID" value="ACRNAN_scaffold1149.g28772.t1"/>
    <property type="gene ID" value="ACRNAN_scaffold1149.g28772"/>
</dbReference>
<evidence type="ECO:0000256" key="11">
    <source>
        <dbReference type="ARBA" id="ARBA00047906"/>
    </source>
</evidence>
<dbReference type="SMART" id="SM00563">
    <property type="entry name" value="PlsC"/>
    <property type="match status" value="1"/>
</dbReference>
<evidence type="ECO:0000256" key="5">
    <source>
        <dbReference type="ARBA" id="ARBA00022792"/>
    </source>
</evidence>
<keyword evidence="7" id="KW-0496">Mitochondrion</keyword>
<reference evidence="16" key="1">
    <citation type="submission" date="2022-11" db="UniProtKB">
        <authorList>
            <consortium name="WormBaseParasite"/>
        </authorList>
    </citation>
    <scope>IDENTIFICATION</scope>
</reference>
<evidence type="ECO:0000256" key="8">
    <source>
        <dbReference type="ARBA" id="ARBA00023136"/>
    </source>
</evidence>
<proteinExistence type="inferred from homology"/>
<sequence length="197" mass="23021">MFSGLNKLTVENRETFVNLLEDRSKPLITISNHRCTVDDPLIWAMLTFPEFFKNVSRFRYTLAAHNICFTKPSHTYFFSLGKCVPIVRGEGIFQQGMDYCIEKLNEFEWVHIYPEGKVTPVPIRIKWGVARLIMESKHAPWVLPIWVDGMDSVWAKKAPYYPIFGQGKTEVERRKEIADFIQECLYNVKNKKKAIQV</sequence>
<comment type="catalytic activity">
    <reaction evidence="12">
        <text>1,2-di-(9Z-octadecenoyl)-sn-glycero-3-phosphocholine + 1-hexadecanoyl-sn-glycero-3-phosphocholine = 1-hexadecanoyl-2-(9Z-octadecenoyl)-sn-glycero-3-phosphocholine + 1-(9Z-octadecenoyl)-sn-glycero-3-phosphocholine</text>
        <dbReference type="Rhea" id="RHEA:43816"/>
        <dbReference type="ChEBI" id="CHEBI:28610"/>
        <dbReference type="ChEBI" id="CHEBI:72998"/>
        <dbReference type="ChEBI" id="CHEBI:73001"/>
        <dbReference type="ChEBI" id="CHEBI:74669"/>
    </reaction>
    <physiologicalReaction direction="left-to-right" evidence="12">
        <dbReference type="Rhea" id="RHEA:43817"/>
    </physiologicalReaction>
    <physiologicalReaction direction="right-to-left" evidence="12">
        <dbReference type="Rhea" id="RHEA:43818"/>
    </physiologicalReaction>
</comment>
<dbReference type="AlphaFoldDB" id="A0A914CL22"/>
<dbReference type="GO" id="GO:0007007">
    <property type="term" value="P:inner mitochondrial membrane organization"/>
    <property type="evidence" value="ECO:0007669"/>
    <property type="project" value="TreeGrafter"/>
</dbReference>
<organism evidence="15 16">
    <name type="scientific">Acrobeloides nanus</name>
    <dbReference type="NCBI Taxonomy" id="290746"/>
    <lineage>
        <taxon>Eukaryota</taxon>
        <taxon>Metazoa</taxon>
        <taxon>Ecdysozoa</taxon>
        <taxon>Nematoda</taxon>
        <taxon>Chromadorea</taxon>
        <taxon>Rhabditida</taxon>
        <taxon>Tylenchina</taxon>
        <taxon>Cephalobomorpha</taxon>
        <taxon>Cephaloboidea</taxon>
        <taxon>Cephalobidae</taxon>
        <taxon>Acrobeloides</taxon>
    </lineage>
</organism>
<keyword evidence="6" id="KW-0443">Lipid metabolism</keyword>
<evidence type="ECO:0000256" key="12">
    <source>
        <dbReference type="ARBA" id="ARBA00049543"/>
    </source>
</evidence>
<evidence type="ECO:0000256" key="6">
    <source>
        <dbReference type="ARBA" id="ARBA00023098"/>
    </source>
</evidence>
<comment type="catalytic activity">
    <reaction evidence="11">
        <text>1'-[1,2-diacyl-sn-glycero-3-phospho],3'-[1-acyl-sn-glycero-3-phospho]-glycerol + a 1,2-diacyl-sn-glycero-3-phosphocholine = a cardiolipin + a 1-acyl-sn-glycero-3-phosphocholine</text>
        <dbReference type="Rhea" id="RHEA:33731"/>
        <dbReference type="ChEBI" id="CHEBI:57643"/>
        <dbReference type="ChEBI" id="CHEBI:58168"/>
        <dbReference type="ChEBI" id="CHEBI:62237"/>
        <dbReference type="ChEBI" id="CHEBI:64743"/>
    </reaction>
    <physiologicalReaction direction="left-to-right" evidence="11">
        <dbReference type="Rhea" id="RHEA:33732"/>
    </physiologicalReaction>
    <physiologicalReaction direction="right-to-left" evidence="11">
        <dbReference type="Rhea" id="RHEA:33733"/>
    </physiologicalReaction>
</comment>
<evidence type="ECO:0000256" key="10">
    <source>
        <dbReference type="ARBA" id="ARBA00024323"/>
    </source>
</evidence>
<dbReference type="CDD" id="cd07989">
    <property type="entry name" value="LPLAT_AGPAT-like"/>
    <property type="match status" value="1"/>
</dbReference>
<evidence type="ECO:0000256" key="7">
    <source>
        <dbReference type="ARBA" id="ARBA00023128"/>
    </source>
</evidence>
<keyword evidence="5" id="KW-0999">Mitochondrion inner membrane</keyword>
<dbReference type="GO" id="GO:0035965">
    <property type="term" value="P:cardiolipin acyl-chain remodeling"/>
    <property type="evidence" value="ECO:0007669"/>
    <property type="project" value="TreeGrafter"/>
</dbReference>
<dbReference type="GO" id="GO:0005741">
    <property type="term" value="C:mitochondrial outer membrane"/>
    <property type="evidence" value="ECO:0007669"/>
    <property type="project" value="UniProtKB-SubCell"/>
</dbReference>
<keyword evidence="4" id="KW-1000">Mitochondrion outer membrane</keyword>
<protein>
    <recommendedName>
        <fullName evidence="13">Tafazzin family protein</fullName>
    </recommendedName>
</protein>
<keyword evidence="15" id="KW-1185">Reference proteome</keyword>
<feature type="domain" description="Phospholipid/glycerol acyltransferase" evidence="14">
    <location>
        <begin position="27"/>
        <end position="150"/>
    </location>
</feature>
<evidence type="ECO:0000313" key="15">
    <source>
        <dbReference type="Proteomes" id="UP000887540"/>
    </source>
</evidence>
<evidence type="ECO:0000313" key="16">
    <source>
        <dbReference type="WBParaSite" id="ACRNAN_scaffold1149.g28772.t1"/>
    </source>
</evidence>
<evidence type="ECO:0000256" key="4">
    <source>
        <dbReference type="ARBA" id="ARBA00022787"/>
    </source>
</evidence>
<evidence type="ECO:0000256" key="13">
    <source>
        <dbReference type="RuleBase" id="RU365062"/>
    </source>
</evidence>
<dbReference type="Pfam" id="PF01553">
    <property type="entry name" value="Acyltransferase"/>
    <property type="match status" value="1"/>
</dbReference>
<dbReference type="GO" id="GO:0005743">
    <property type="term" value="C:mitochondrial inner membrane"/>
    <property type="evidence" value="ECO:0007669"/>
    <property type="project" value="UniProtKB-SubCell"/>
</dbReference>
<dbReference type="SUPFAM" id="SSF69593">
    <property type="entry name" value="Glycerol-3-phosphate (1)-acyltransferase"/>
    <property type="match status" value="1"/>
</dbReference>
<dbReference type="Proteomes" id="UP000887540">
    <property type="component" value="Unplaced"/>
</dbReference>
<dbReference type="PRINTS" id="PR00979">
    <property type="entry name" value="TAFAZZIN"/>
</dbReference>
<evidence type="ECO:0000256" key="3">
    <source>
        <dbReference type="ARBA" id="ARBA00022679"/>
    </source>
</evidence>
<evidence type="ECO:0000256" key="9">
    <source>
        <dbReference type="ARBA" id="ARBA00023315"/>
    </source>
</evidence>
<evidence type="ECO:0000259" key="14">
    <source>
        <dbReference type="SMART" id="SM00563"/>
    </source>
</evidence>
<keyword evidence="8" id="KW-0472">Membrane</keyword>
<dbReference type="PANTHER" id="PTHR12497">
    <property type="entry name" value="TAZ PROTEIN TAFAZZIN"/>
    <property type="match status" value="1"/>
</dbReference>
<name>A0A914CL22_9BILA</name>
<dbReference type="InterPro" id="IPR002123">
    <property type="entry name" value="Plipid/glycerol_acylTrfase"/>
</dbReference>
<dbReference type="PANTHER" id="PTHR12497:SF0">
    <property type="entry name" value="TAFAZZIN"/>
    <property type="match status" value="1"/>
</dbReference>
<dbReference type="InterPro" id="IPR000872">
    <property type="entry name" value="Tafazzin"/>
</dbReference>
<keyword evidence="9" id="KW-0012">Acyltransferase</keyword>
<dbReference type="GO" id="GO:0047184">
    <property type="term" value="F:1-acylglycerophosphocholine O-acyltransferase activity"/>
    <property type="evidence" value="ECO:0007669"/>
    <property type="project" value="TreeGrafter"/>
</dbReference>